<sequence length="133" mass="14883">MTKLALTPRDLSLCHGQELSRDSELQDWKKVEVFGLNDTEAWRWEVTCSQSHHWMGTELKPGVPDSDSLCFMGPNRGHLLNSGLCAAPDLPVEGSPRKRAQGLRQACQCCSDPRGRSCRCLLPLCRHQPGTWP</sequence>
<organism evidence="1 2">
    <name type="scientific">Rangifer tarandus platyrhynchus</name>
    <name type="common">Svalbard reindeer</name>
    <dbReference type="NCBI Taxonomy" id="3082113"/>
    <lineage>
        <taxon>Eukaryota</taxon>
        <taxon>Metazoa</taxon>
        <taxon>Chordata</taxon>
        <taxon>Craniata</taxon>
        <taxon>Vertebrata</taxon>
        <taxon>Euteleostomi</taxon>
        <taxon>Mammalia</taxon>
        <taxon>Eutheria</taxon>
        <taxon>Laurasiatheria</taxon>
        <taxon>Artiodactyla</taxon>
        <taxon>Ruminantia</taxon>
        <taxon>Pecora</taxon>
        <taxon>Cervidae</taxon>
        <taxon>Odocoileinae</taxon>
        <taxon>Rangifer</taxon>
    </lineage>
</organism>
<proteinExistence type="predicted"/>
<evidence type="ECO:0000313" key="1">
    <source>
        <dbReference type="EMBL" id="CAI9165411.1"/>
    </source>
</evidence>
<gene>
    <name evidence="1" type="ORF">MRATA1EN1_LOCUS14373</name>
</gene>
<dbReference type="Proteomes" id="UP001176941">
    <property type="component" value="Chromosome 24"/>
</dbReference>
<keyword evidence="2" id="KW-1185">Reference proteome</keyword>
<evidence type="ECO:0000313" key="2">
    <source>
        <dbReference type="Proteomes" id="UP001176941"/>
    </source>
</evidence>
<accession>A0ABN8YXN8</accession>
<reference evidence="1" key="1">
    <citation type="submission" date="2023-04" db="EMBL/GenBank/DDBJ databases">
        <authorList>
            <consortium name="ELIXIR-Norway"/>
        </authorList>
    </citation>
    <scope>NUCLEOTIDE SEQUENCE [LARGE SCALE GENOMIC DNA]</scope>
</reference>
<name>A0ABN8YXN8_RANTA</name>
<protein>
    <submittedName>
        <fullName evidence="1">Uncharacterized protein</fullName>
    </submittedName>
</protein>
<dbReference type="EMBL" id="OX459960">
    <property type="protein sequence ID" value="CAI9165411.1"/>
    <property type="molecule type" value="Genomic_DNA"/>
</dbReference>